<comment type="caution">
    <text evidence="1">The sequence shown here is derived from an EMBL/GenBank/DDBJ whole genome shotgun (WGS) entry which is preliminary data.</text>
</comment>
<evidence type="ECO:0000313" key="2">
    <source>
        <dbReference type="Proteomes" id="UP000226712"/>
    </source>
</evidence>
<sequence>MENPNFIMISRQLFDDYASGQLTAEELVIILHLFYKANIVSGRAGVNYQSVANDLEDLFKNYKNPVNQVNKVMLSLLKKCRIWFEKHSGSRSKFEVWIDRYPCKRDGS</sequence>
<organism evidence="1 2">
    <name type="scientific">Candidatus Iainarchaeum sp</name>
    <dbReference type="NCBI Taxonomy" id="3101447"/>
    <lineage>
        <taxon>Archaea</taxon>
        <taxon>Candidatus Iainarchaeota</taxon>
        <taxon>Candidatus Iainarchaeia</taxon>
        <taxon>Candidatus Iainarchaeales</taxon>
        <taxon>Candidatus Iainarchaeaceae</taxon>
        <taxon>Candidatus Iainarchaeum</taxon>
    </lineage>
</organism>
<reference evidence="2" key="1">
    <citation type="submission" date="2017-09" db="EMBL/GenBank/DDBJ databases">
        <title>The Reconstruction of 2,631 Draft Metagenome-Assembled Genomes from the Global Oceans.</title>
        <authorList>
            <person name="Tully B.J."/>
            <person name="Graham E.D."/>
            <person name="Heidelberg J.F."/>
        </authorList>
    </citation>
    <scope>NUCLEOTIDE SEQUENCE [LARGE SCALE GENOMIC DNA]</scope>
</reference>
<accession>A0A2D6LPU0</accession>
<dbReference type="Proteomes" id="UP000226712">
    <property type="component" value="Unassembled WGS sequence"/>
</dbReference>
<dbReference type="EMBL" id="NZBD01000012">
    <property type="protein sequence ID" value="MAG18203.1"/>
    <property type="molecule type" value="Genomic_DNA"/>
</dbReference>
<protein>
    <submittedName>
        <fullName evidence="1">Uncharacterized protein</fullName>
    </submittedName>
</protein>
<gene>
    <name evidence="1" type="ORF">CL944_01880</name>
</gene>
<dbReference type="AlphaFoldDB" id="A0A2D6LPU0"/>
<evidence type="ECO:0000313" key="1">
    <source>
        <dbReference type="EMBL" id="MAG18203.1"/>
    </source>
</evidence>
<proteinExistence type="predicted"/>
<name>A0A2D6LPU0_9ARCH</name>